<dbReference type="Proteomes" id="UP000594263">
    <property type="component" value="Unplaced"/>
</dbReference>
<reference evidence="1" key="1">
    <citation type="submission" date="2021-01" db="UniProtKB">
        <authorList>
            <consortium name="EnsemblPlants"/>
        </authorList>
    </citation>
    <scope>IDENTIFICATION</scope>
</reference>
<organism evidence="1 2">
    <name type="scientific">Kalanchoe fedtschenkoi</name>
    <name type="common">Lavender scallops</name>
    <name type="synonym">South American air plant</name>
    <dbReference type="NCBI Taxonomy" id="63787"/>
    <lineage>
        <taxon>Eukaryota</taxon>
        <taxon>Viridiplantae</taxon>
        <taxon>Streptophyta</taxon>
        <taxon>Embryophyta</taxon>
        <taxon>Tracheophyta</taxon>
        <taxon>Spermatophyta</taxon>
        <taxon>Magnoliopsida</taxon>
        <taxon>eudicotyledons</taxon>
        <taxon>Gunneridae</taxon>
        <taxon>Pentapetalae</taxon>
        <taxon>Saxifragales</taxon>
        <taxon>Crassulaceae</taxon>
        <taxon>Kalanchoe</taxon>
    </lineage>
</organism>
<evidence type="ECO:0000313" key="1">
    <source>
        <dbReference type="EnsemblPlants" id="Kaladp0808s0037.1.v1.1.CDS.1"/>
    </source>
</evidence>
<name>A0A7N0VGD9_KALFE</name>
<protein>
    <submittedName>
        <fullName evidence="1">Uncharacterized protein</fullName>
    </submittedName>
</protein>
<proteinExistence type="predicted"/>
<evidence type="ECO:0000313" key="2">
    <source>
        <dbReference type="Proteomes" id="UP000594263"/>
    </source>
</evidence>
<dbReference type="EnsemblPlants" id="Kaladp0808s0037.1.v1.1">
    <property type="protein sequence ID" value="Kaladp0808s0037.1.v1.1.CDS.1"/>
    <property type="gene ID" value="Kaladp0808s0037.v1.1"/>
</dbReference>
<dbReference type="Gramene" id="Kaladp0808s0037.1.v1.1">
    <property type="protein sequence ID" value="Kaladp0808s0037.1.v1.1.CDS.1"/>
    <property type="gene ID" value="Kaladp0808s0037.v1.1"/>
</dbReference>
<dbReference type="AlphaFoldDB" id="A0A7N0VGD9"/>
<keyword evidence="2" id="KW-1185">Reference proteome</keyword>
<sequence>MANSNDCLGSRHLSCPYMGLCIEPCAELIIESVPQNDVCTRPDQTRPFGSPLVIFIRTSYQTWRPQHSWLMASFHHSSPPLCCAPPPLF</sequence>
<accession>A0A7N0VGD9</accession>